<dbReference type="EMBL" id="CATNWA010021131">
    <property type="protein sequence ID" value="CAI9621457.1"/>
    <property type="molecule type" value="Genomic_DNA"/>
</dbReference>
<evidence type="ECO:0000256" key="4">
    <source>
        <dbReference type="ARBA" id="ARBA00023157"/>
    </source>
</evidence>
<comment type="subcellular location">
    <subcellularLocation>
        <location evidence="1">Membrane</location>
    </subcellularLocation>
</comment>
<keyword evidence="10" id="KW-1185">Reference proteome</keyword>
<protein>
    <recommendedName>
        <fullName evidence="11">Ig-like domain-containing protein</fullName>
    </recommendedName>
</protein>
<evidence type="ECO:0000256" key="5">
    <source>
        <dbReference type="PROSITE-ProRule" id="PRU00302"/>
    </source>
</evidence>
<dbReference type="InterPro" id="IPR007110">
    <property type="entry name" value="Ig-like_dom"/>
</dbReference>
<dbReference type="Pfam" id="PF07686">
    <property type="entry name" value="V-set"/>
    <property type="match status" value="1"/>
</dbReference>
<organism evidence="9 10">
    <name type="scientific">Staurois parvus</name>
    <dbReference type="NCBI Taxonomy" id="386267"/>
    <lineage>
        <taxon>Eukaryota</taxon>
        <taxon>Metazoa</taxon>
        <taxon>Chordata</taxon>
        <taxon>Craniata</taxon>
        <taxon>Vertebrata</taxon>
        <taxon>Euteleostomi</taxon>
        <taxon>Amphibia</taxon>
        <taxon>Batrachia</taxon>
        <taxon>Anura</taxon>
        <taxon>Neobatrachia</taxon>
        <taxon>Ranoidea</taxon>
        <taxon>Ranidae</taxon>
        <taxon>Staurois</taxon>
    </lineage>
</organism>
<dbReference type="Proteomes" id="UP001162483">
    <property type="component" value="Unassembled WGS sequence"/>
</dbReference>
<keyword evidence="3" id="KW-0472">Membrane</keyword>
<feature type="domain" description="Sushi" evidence="8">
    <location>
        <begin position="186"/>
        <end position="248"/>
    </location>
</feature>
<dbReference type="SMART" id="SM00409">
    <property type="entry name" value="IG"/>
    <property type="match status" value="1"/>
</dbReference>
<dbReference type="InterPro" id="IPR036179">
    <property type="entry name" value="Ig-like_dom_sf"/>
</dbReference>
<feature type="domain" description="Ig-like" evidence="7">
    <location>
        <begin position="22"/>
        <end position="118"/>
    </location>
</feature>
<feature type="chain" id="PRO_5046846726" description="Ig-like domain-containing protein" evidence="6">
    <location>
        <begin position="19"/>
        <end position="248"/>
    </location>
</feature>
<keyword evidence="4" id="KW-1015">Disulfide bond</keyword>
<dbReference type="InterPro" id="IPR013783">
    <property type="entry name" value="Ig-like_fold"/>
</dbReference>
<evidence type="ECO:0000259" key="7">
    <source>
        <dbReference type="PROSITE" id="PS50835"/>
    </source>
</evidence>
<comment type="caution">
    <text evidence="9">The sequence shown here is derived from an EMBL/GenBank/DDBJ whole genome shotgun (WGS) entry which is preliminary data.</text>
</comment>
<name>A0ABN9HLU2_9NEOB</name>
<keyword evidence="6" id="KW-0732">Signal</keyword>
<dbReference type="PROSITE" id="PS50923">
    <property type="entry name" value="SUSHI"/>
    <property type="match status" value="1"/>
</dbReference>
<dbReference type="PROSITE" id="PS50835">
    <property type="entry name" value="IG_LIKE"/>
    <property type="match status" value="1"/>
</dbReference>
<evidence type="ECO:0000256" key="6">
    <source>
        <dbReference type="SAM" id="SignalP"/>
    </source>
</evidence>
<dbReference type="InterPro" id="IPR003599">
    <property type="entry name" value="Ig_sub"/>
</dbReference>
<evidence type="ECO:0008006" key="11">
    <source>
        <dbReference type="Google" id="ProtNLM"/>
    </source>
</evidence>
<dbReference type="SUPFAM" id="SSF48726">
    <property type="entry name" value="Immunoglobulin"/>
    <property type="match status" value="1"/>
</dbReference>
<gene>
    <name evidence="9" type="ORF">SPARVUS_LOCUS16146371</name>
</gene>
<accession>A0ABN9HLU2</accession>
<reference evidence="9" key="1">
    <citation type="submission" date="2023-05" db="EMBL/GenBank/DDBJ databases">
        <authorList>
            <person name="Stuckert A."/>
        </authorList>
    </citation>
    <scope>NUCLEOTIDE SEQUENCE</scope>
</reference>
<evidence type="ECO:0000256" key="2">
    <source>
        <dbReference type="ARBA" id="ARBA00022692"/>
    </source>
</evidence>
<evidence type="ECO:0000256" key="1">
    <source>
        <dbReference type="ARBA" id="ARBA00004370"/>
    </source>
</evidence>
<keyword evidence="2" id="KW-0812">Transmembrane</keyword>
<proteinExistence type="predicted"/>
<dbReference type="PANTHER" id="PTHR11860:SF87">
    <property type="entry name" value="CMRF35-LIKE MOLECULE 8"/>
    <property type="match status" value="1"/>
</dbReference>
<evidence type="ECO:0000256" key="3">
    <source>
        <dbReference type="ARBA" id="ARBA00023136"/>
    </source>
</evidence>
<dbReference type="CDD" id="cd00033">
    <property type="entry name" value="CCP"/>
    <property type="match status" value="1"/>
</dbReference>
<feature type="signal peptide" evidence="6">
    <location>
        <begin position="1"/>
        <end position="18"/>
    </location>
</feature>
<dbReference type="InterPro" id="IPR013106">
    <property type="entry name" value="Ig_V-set"/>
</dbReference>
<evidence type="ECO:0000313" key="9">
    <source>
        <dbReference type="EMBL" id="CAI9621457.1"/>
    </source>
</evidence>
<dbReference type="Gene3D" id="2.60.40.10">
    <property type="entry name" value="Immunoglobulins"/>
    <property type="match status" value="1"/>
</dbReference>
<feature type="non-terminal residue" evidence="9">
    <location>
        <position position="248"/>
    </location>
</feature>
<dbReference type="InterPro" id="IPR000436">
    <property type="entry name" value="Sushi_SCR_CCP_dom"/>
</dbReference>
<comment type="caution">
    <text evidence="5">Lacks conserved residue(s) required for the propagation of feature annotation.</text>
</comment>
<sequence length="248" mass="28556">MRVSTVIWGSLCLIGAGALRGPSEVTVHHGEDLSVTCYYDDGFESYVKYWCKGAYRKTCDILIKSTDGRSMNQYSMEDNPSSRSLTITKRRMRPEDSDTYQCGIERNWSDNMHPVKVTVLPGVCRMTPLWTSIVEFPPRFETAWENEVVEVSCKEQYDSRTFHLTCVKKSDVFQFLFHSEPAPCTRKCQRLINVGQNISMYPEKEYYGQGEEVTLMCPPGYSPNYSKIRCIRANSTNIWNVTEAFCIY</sequence>
<dbReference type="PANTHER" id="PTHR11860">
    <property type="entry name" value="POLYMERIC-IMMUNOGLOBULIN RECEPTOR"/>
    <property type="match status" value="1"/>
</dbReference>
<evidence type="ECO:0000313" key="10">
    <source>
        <dbReference type="Proteomes" id="UP001162483"/>
    </source>
</evidence>
<dbReference type="InterPro" id="IPR050671">
    <property type="entry name" value="CD300_family_receptors"/>
</dbReference>
<evidence type="ECO:0000259" key="8">
    <source>
        <dbReference type="PROSITE" id="PS50923"/>
    </source>
</evidence>
<keyword evidence="5" id="KW-0768">Sushi</keyword>